<proteinExistence type="predicted"/>
<evidence type="ECO:0000313" key="3">
    <source>
        <dbReference type="Proteomes" id="UP000198403"/>
    </source>
</evidence>
<dbReference type="GO" id="GO:0016491">
    <property type="term" value="F:oxidoreductase activity"/>
    <property type="evidence" value="ECO:0007669"/>
    <property type="project" value="InterPro"/>
</dbReference>
<dbReference type="CDD" id="cd08267">
    <property type="entry name" value="MDR1"/>
    <property type="match status" value="1"/>
</dbReference>
<dbReference type="SUPFAM" id="SSF50129">
    <property type="entry name" value="GroES-like"/>
    <property type="match status" value="1"/>
</dbReference>
<dbReference type="AlphaFoldDB" id="A0A238XA22"/>
<dbReference type="EMBL" id="FZNO01000012">
    <property type="protein sequence ID" value="SNR55886.1"/>
    <property type="molecule type" value="Genomic_DNA"/>
</dbReference>
<dbReference type="InterPro" id="IPR013154">
    <property type="entry name" value="ADH-like_N"/>
</dbReference>
<dbReference type="Gene3D" id="3.90.180.10">
    <property type="entry name" value="Medium-chain alcohol dehydrogenases, catalytic domain"/>
    <property type="match status" value="1"/>
</dbReference>
<reference evidence="2 3" key="1">
    <citation type="submission" date="2017-06" db="EMBL/GenBank/DDBJ databases">
        <authorList>
            <person name="Kim H.J."/>
            <person name="Triplett B.A."/>
        </authorList>
    </citation>
    <scope>NUCLEOTIDE SEQUENCE [LARGE SCALE GENOMIC DNA]</scope>
    <source>
        <strain evidence="2 3">DSM 44272</strain>
    </source>
</reference>
<dbReference type="InterPro" id="IPR011032">
    <property type="entry name" value="GroES-like_sf"/>
</dbReference>
<dbReference type="SMART" id="SM00829">
    <property type="entry name" value="PKS_ER"/>
    <property type="match status" value="1"/>
</dbReference>
<dbReference type="PANTHER" id="PTHR11695">
    <property type="entry name" value="ALCOHOL DEHYDROGENASE RELATED"/>
    <property type="match status" value="1"/>
</dbReference>
<gene>
    <name evidence="2" type="ORF">SAMN06272737_112117</name>
</gene>
<sequence length="321" mass="33803">MKAIVREAYCAPDGLRLGEVEQPVIGDDDVLVRVVAAGVDQGVWHLVTGLPRLIRLAGFGVRKPKNPVPGMDVAGVVTAVGANVTRFQPGDEVFGQGNGTYAEFASVPAKNLVHKPADVSFEEAAAVPVSALAALQGLRKGKVRAGQRVLVIGAGGGVGSYAVQLAVAAGADVTGICSTAKMEFVRSLGADDVLDYTREQITDGGRRYDLILDTGGNRRLRELRRALTPNGTLVIVGAEVGGWRQGIERQLIGLLLTPFIEQNLRSYVSMPNEADLQSLADQLAAGTLRAPVDRTFPLSEAGAAITYLRDGKARGKVVVTV</sequence>
<dbReference type="InterPro" id="IPR036291">
    <property type="entry name" value="NAD(P)-bd_dom_sf"/>
</dbReference>
<evidence type="ECO:0000313" key="2">
    <source>
        <dbReference type="EMBL" id="SNR55886.1"/>
    </source>
</evidence>
<dbReference type="Pfam" id="PF08240">
    <property type="entry name" value="ADH_N"/>
    <property type="match status" value="1"/>
</dbReference>
<feature type="domain" description="Enoyl reductase (ER)" evidence="1">
    <location>
        <begin position="10"/>
        <end position="319"/>
    </location>
</feature>
<dbReference type="SUPFAM" id="SSF51735">
    <property type="entry name" value="NAD(P)-binding Rossmann-fold domains"/>
    <property type="match status" value="1"/>
</dbReference>
<dbReference type="OrthoDB" id="3727682at2"/>
<dbReference type="InterPro" id="IPR050700">
    <property type="entry name" value="YIM1/Zinc_Alcohol_DH_Fams"/>
</dbReference>
<name>A0A238XA22_9ACTN</name>
<dbReference type="Pfam" id="PF13602">
    <property type="entry name" value="ADH_zinc_N_2"/>
    <property type="match status" value="1"/>
</dbReference>
<dbReference type="Proteomes" id="UP000198403">
    <property type="component" value="Unassembled WGS sequence"/>
</dbReference>
<protein>
    <submittedName>
        <fullName evidence="2">NADPH:quinone reductase</fullName>
    </submittedName>
</protein>
<dbReference type="RefSeq" id="WP_089336956.1">
    <property type="nucleotide sequence ID" value="NZ_FZNO01000012.1"/>
</dbReference>
<dbReference type="PANTHER" id="PTHR11695:SF294">
    <property type="entry name" value="RETICULON-4-INTERACTING PROTEIN 1, MITOCHONDRIAL"/>
    <property type="match status" value="1"/>
</dbReference>
<dbReference type="InterPro" id="IPR020843">
    <property type="entry name" value="ER"/>
</dbReference>
<accession>A0A238XA22</accession>
<evidence type="ECO:0000259" key="1">
    <source>
        <dbReference type="SMART" id="SM00829"/>
    </source>
</evidence>
<dbReference type="Gene3D" id="3.40.50.720">
    <property type="entry name" value="NAD(P)-binding Rossmann-like Domain"/>
    <property type="match status" value="1"/>
</dbReference>
<keyword evidence="3" id="KW-1185">Reference proteome</keyword>
<organism evidence="2 3">
    <name type="scientific">Blastococcus mobilis</name>
    <dbReference type="NCBI Taxonomy" id="1938746"/>
    <lineage>
        <taxon>Bacteria</taxon>
        <taxon>Bacillati</taxon>
        <taxon>Actinomycetota</taxon>
        <taxon>Actinomycetes</taxon>
        <taxon>Geodermatophilales</taxon>
        <taxon>Geodermatophilaceae</taxon>
        <taxon>Blastococcus</taxon>
    </lineage>
</organism>